<dbReference type="Pfam" id="PF00005">
    <property type="entry name" value="ABC_tran"/>
    <property type="match status" value="1"/>
</dbReference>
<evidence type="ECO:0000259" key="5">
    <source>
        <dbReference type="Pfam" id="PF08352"/>
    </source>
</evidence>
<feature type="domain" description="Oligopeptide/dipeptide ABC transporter C-terminal" evidence="5">
    <location>
        <begin position="127"/>
        <end position="194"/>
    </location>
</feature>
<dbReference type="PANTHER" id="PTHR43776">
    <property type="entry name" value="TRANSPORT ATP-BINDING PROTEIN"/>
    <property type="match status" value="1"/>
</dbReference>
<dbReference type="InterPro" id="IPR003439">
    <property type="entry name" value="ABC_transporter-like_ATP-bd"/>
</dbReference>
<dbReference type="NCBIfam" id="TIGR01727">
    <property type="entry name" value="oligo_HPY"/>
    <property type="match status" value="1"/>
</dbReference>
<dbReference type="GO" id="GO:0016887">
    <property type="term" value="F:ATP hydrolysis activity"/>
    <property type="evidence" value="ECO:0007669"/>
    <property type="project" value="InterPro"/>
</dbReference>
<dbReference type="GO" id="GO:0005524">
    <property type="term" value="F:ATP binding"/>
    <property type="evidence" value="ECO:0007669"/>
    <property type="project" value="UniProtKB-KW"/>
</dbReference>
<evidence type="ECO:0000256" key="3">
    <source>
        <dbReference type="ARBA" id="ARBA00022840"/>
    </source>
</evidence>
<protein>
    <submittedName>
        <fullName evidence="6">Uncharacterized protein</fullName>
    </submittedName>
</protein>
<feature type="domain" description="ABC transporter" evidence="4">
    <location>
        <begin position="5"/>
        <end position="75"/>
    </location>
</feature>
<proteinExistence type="predicted"/>
<organism evidence="6">
    <name type="scientific">Menopon gallinae</name>
    <name type="common">poultry shaft louse</name>
    <dbReference type="NCBI Taxonomy" id="328185"/>
    <lineage>
        <taxon>Eukaryota</taxon>
        <taxon>Metazoa</taxon>
        <taxon>Ecdysozoa</taxon>
        <taxon>Arthropoda</taxon>
        <taxon>Hexapoda</taxon>
        <taxon>Insecta</taxon>
        <taxon>Pterygota</taxon>
        <taxon>Neoptera</taxon>
        <taxon>Paraneoptera</taxon>
        <taxon>Psocodea</taxon>
        <taxon>Troctomorpha</taxon>
        <taxon>Phthiraptera</taxon>
        <taxon>Amblycera</taxon>
        <taxon>Menoponidae</taxon>
        <taxon>Menopon</taxon>
    </lineage>
</organism>
<keyword evidence="2" id="KW-0547">Nucleotide-binding</keyword>
<gene>
    <name evidence="6" type="ORF">PYX00_011139</name>
</gene>
<dbReference type="Pfam" id="PF08352">
    <property type="entry name" value="oligo_HPY"/>
    <property type="match status" value="1"/>
</dbReference>
<dbReference type="InterPro" id="IPR017871">
    <property type="entry name" value="ABC_transporter-like_CS"/>
</dbReference>
<evidence type="ECO:0000313" key="6">
    <source>
        <dbReference type="EMBL" id="KAL0263838.1"/>
    </source>
</evidence>
<dbReference type="AlphaFoldDB" id="A0AAW2H617"/>
<evidence type="ECO:0000259" key="4">
    <source>
        <dbReference type="Pfam" id="PF00005"/>
    </source>
</evidence>
<evidence type="ECO:0000256" key="2">
    <source>
        <dbReference type="ARBA" id="ARBA00022741"/>
    </source>
</evidence>
<dbReference type="PROSITE" id="PS00211">
    <property type="entry name" value="ABC_TRANSPORTER_1"/>
    <property type="match status" value="1"/>
</dbReference>
<dbReference type="GO" id="GO:0015833">
    <property type="term" value="P:peptide transport"/>
    <property type="evidence" value="ECO:0007669"/>
    <property type="project" value="InterPro"/>
</dbReference>
<dbReference type="SUPFAM" id="SSF52540">
    <property type="entry name" value="P-loop containing nucleoside triphosphate hydrolases"/>
    <property type="match status" value="1"/>
</dbReference>
<dbReference type="InterPro" id="IPR013563">
    <property type="entry name" value="Oligopep_ABC_C"/>
</dbReference>
<dbReference type="InterPro" id="IPR027417">
    <property type="entry name" value="P-loop_NTPase"/>
</dbReference>
<dbReference type="EMBL" id="JARGDH010000093">
    <property type="protein sequence ID" value="KAL0263838.1"/>
    <property type="molecule type" value="Genomic_DNA"/>
</dbReference>
<dbReference type="Gene3D" id="3.40.50.300">
    <property type="entry name" value="P-loop containing nucleotide triphosphate hydrolases"/>
    <property type="match status" value="1"/>
</dbReference>
<dbReference type="InterPro" id="IPR050319">
    <property type="entry name" value="ABC_transp_ATP-bind"/>
</dbReference>
<name>A0AAW2H617_9NEOP</name>
<keyword evidence="3" id="KW-0067">ATP-binding</keyword>
<sequence length="215" mass="24268">MSIFENISEPLLVHYPQLSSEEVAKRVNEVIEMVGLNPKEIYRYPHEFSGGQSQRIAIARAIILRPKLIICDEAVSALDVSIKAQIINLLQQLKSTLNIAFLFISHDLSIVEYISDRVMVLYLGEIMELAPVSDLYNKPLHPYTKVLINAVPIPDPKIEASKTREDMVGDIPSPFDLPKGCPFASRCKFVFDKCLKEKPELRKVDNSLVACFLVQ</sequence>
<reference evidence="6" key="1">
    <citation type="journal article" date="2024" name="Gigascience">
        <title>Chromosome-level genome of the poultry shaft louse Menopon gallinae provides insight into the host-switching and adaptive evolution of parasitic lice.</title>
        <authorList>
            <person name="Xu Y."/>
            <person name="Ma L."/>
            <person name="Liu S."/>
            <person name="Liang Y."/>
            <person name="Liu Q."/>
            <person name="He Z."/>
            <person name="Tian L."/>
            <person name="Duan Y."/>
            <person name="Cai W."/>
            <person name="Li H."/>
            <person name="Song F."/>
        </authorList>
    </citation>
    <scope>NUCLEOTIDE SEQUENCE</scope>
    <source>
        <strain evidence="6">Cailab_2023a</strain>
    </source>
</reference>
<keyword evidence="1" id="KW-0813">Transport</keyword>
<evidence type="ECO:0000256" key="1">
    <source>
        <dbReference type="ARBA" id="ARBA00022448"/>
    </source>
</evidence>
<accession>A0AAW2H617</accession>
<comment type="caution">
    <text evidence="6">The sequence shown here is derived from an EMBL/GenBank/DDBJ whole genome shotgun (WGS) entry which is preliminary data.</text>
</comment>